<dbReference type="CDD" id="cd02440">
    <property type="entry name" value="AdoMet_MTases"/>
    <property type="match status" value="1"/>
</dbReference>
<proteinExistence type="predicted"/>
<accession>A0A2R4M6S8</accession>
<dbReference type="PANTHER" id="PTHR47816:SF4">
    <property type="entry name" value="RIBOSOMAL RNA SMALL SUBUNIT METHYLTRANSFERASE C"/>
    <property type="match status" value="1"/>
</dbReference>
<evidence type="ECO:0000256" key="2">
    <source>
        <dbReference type="ARBA" id="ARBA00022552"/>
    </source>
</evidence>
<dbReference type="EMBL" id="CP028475">
    <property type="protein sequence ID" value="AVW92921.1"/>
    <property type="molecule type" value="Genomic_DNA"/>
</dbReference>
<reference evidence="7 8" key="1">
    <citation type="submission" date="2018-03" db="EMBL/GenBank/DDBJ databases">
        <title>The Complete Genome of Celeribacter baekdonensis strain LH4, a Thiosulfate-Oxidizing Alphaproteobacterium Isolated from Gulf of Mexico Continental Slope Sediments.</title>
        <authorList>
            <person name="Flood B.E."/>
            <person name="Bailey J.V."/>
            <person name="Leprich D."/>
        </authorList>
    </citation>
    <scope>NUCLEOTIDE SEQUENCE [LARGE SCALE GENOMIC DNA]</scope>
    <source>
        <strain evidence="7 8">LH4</strain>
    </source>
</reference>
<keyword evidence="4" id="KW-0808">Transferase</keyword>
<evidence type="ECO:0000256" key="5">
    <source>
        <dbReference type="ARBA" id="ARBA00022691"/>
    </source>
</evidence>
<dbReference type="GO" id="GO:0032259">
    <property type="term" value="P:methylation"/>
    <property type="evidence" value="ECO:0007669"/>
    <property type="project" value="UniProtKB-KW"/>
</dbReference>
<dbReference type="InterPro" id="IPR007848">
    <property type="entry name" value="Small_mtfrase_dom"/>
</dbReference>
<dbReference type="GO" id="GO:0008170">
    <property type="term" value="F:N-methyltransferase activity"/>
    <property type="evidence" value="ECO:0007669"/>
    <property type="project" value="UniProtKB-ARBA"/>
</dbReference>
<dbReference type="InterPro" id="IPR002052">
    <property type="entry name" value="DNA_methylase_N6_adenine_CS"/>
</dbReference>
<keyword evidence="2" id="KW-0698">rRNA processing</keyword>
<evidence type="ECO:0000259" key="6">
    <source>
        <dbReference type="Pfam" id="PF05175"/>
    </source>
</evidence>
<evidence type="ECO:0000313" key="7">
    <source>
        <dbReference type="EMBL" id="AVW92921.1"/>
    </source>
</evidence>
<name>A0A2R4M6S8_9RHOB</name>
<dbReference type="Gene3D" id="3.40.50.150">
    <property type="entry name" value="Vaccinia Virus protein VP39"/>
    <property type="match status" value="2"/>
</dbReference>
<dbReference type="OrthoDB" id="9816072at2"/>
<dbReference type="GO" id="GO:0006364">
    <property type="term" value="P:rRNA processing"/>
    <property type="evidence" value="ECO:0007669"/>
    <property type="project" value="UniProtKB-KW"/>
</dbReference>
<feature type="domain" description="Methyltransferase small" evidence="6">
    <location>
        <begin position="160"/>
        <end position="322"/>
    </location>
</feature>
<dbReference type="Proteomes" id="UP000241447">
    <property type="component" value="Chromosome"/>
</dbReference>
<keyword evidence="3" id="KW-0489">Methyltransferase</keyword>
<evidence type="ECO:0000256" key="3">
    <source>
        <dbReference type="ARBA" id="ARBA00022603"/>
    </source>
</evidence>
<dbReference type="KEGG" id="cbak:DA792_19005"/>
<dbReference type="PROSITE" id="PS00092">
    <property type="entry name" value="N6_MTASE"/>
    <property type="match status" value="1"/>
</dbReference>
<dbReference type="InterPro" id="IPR029063">
    <property type="entry name" value="SAM-dependent_MTases_sf"/>
</dbReference>
<gene>
    <name evidence="7" type="ORF">DA792_19005</name>
</gene>
<protein>
    <submittedName>
        <fullName evidence="7">MFS transporter</fullName>
    </submittedName>
</protein>
<sequence length="335" mass="35950">MISSRLPLLLEGHDLSGHDLSDTAPARVVVYRPTHDADLSDLAGTSLQIVQGFKPDFDAFTARGFEARVEAEGTFDLAVVAVPRSKAEARALIADAAARSTRVIVDGQKTDGIDSLLKDVRKRVEVAQIVSKAHGKAFAFSGGDFSDWVDPGALRLIDGFTTRLGVFSVDRMDKASQALLAALPDKLPSKIADLGAGWGYLSRHILDHPGVKRLHVVEAEAAALACARENVTDPRAEFHWQDATKFTPPTKLDAVIMNPPFHTSRAADPGLGQAFIRAAAGMLSPQGQLWLVANRQLPYEATLAEMFGTCQQIADTGGFKVLHAAKPLRRGGKTA</sequence>
<evidence type="ECO:0000256" key="4">
    <source>
        <dbReference type="ARBA" id="ARBA00022679"/>
    </source>
</evidence>
<dbReference type="RefSeq" id="WP_107722059.1">
    <property type="nucleotide sequence ID" value="NZ_CP028475.1"/>
</dbReference>
<keyword evidence="5" id="KW-0949">S-adenosyl-L-methionine</keyword>
<evidence type="ECO:0000313" key="8">
    <source>
        <dbReference type="Proteomes" id="UP000241447"/>
    </source>
</evidence>
<evidence type="ECO:0000256" key="1">
    <source>
        <dbReference type="ARBA" id="ARBA00022490"/>
    </source>
</evidence>
<dbReference type="InterPro" id="IPR046977">
    <property type="entry name" value="RsmC/RlmG"/>
</dbReference>
<dbReference type="GO" id="GO:0008757">
    <property type="term" value="F:S-adenosylmethionine-dependent methyltransferase activity"/>
    <property type="evidence" value="ECO:0007669"/>
    <property type="project" value="InterPro"/>
</dbReference>
<keyword evidence="1" id="KW-0963">Cytoplasm</keyword>
<organism evidence="7 8">
    <name type="scientific">Celeribacter baekdonensis</name>
    <dbReference type="NCBI Taxonomy" id="875171"/>
    <lineage>
        <taxon>Bacteria</taxon>
        <taxon>Pseudomonadati</taxon>
        <taxon>Pseudomonadota</taxon>
        <taxon>Alphaproteobacteria</taxon>
        <taxon>Rhodobacterales</taxon>
        <taxon>Roseobacteraceae</taxon>
        <taxon>Celeribacter</taxon>
    </lineage>
</organism>
<dbReference type="AlphaFoldDB" id="A0A2R4M6S8"/>
<dbReference type="SUPFAM" id="SSF53335">
    <property type="entry name" value="S-adenosyl-L-methionine-dependent methyltransferases"/>
    <property type="match status" value="1"/>
</dbReference>
<dbReference type="PANTHER" id="PTHR47816">
    <property type="entry name" value="RIBOSOMAL RNA SMALL SUBUNIT METHYLTRANSFERASE C"/>
    <property type="match status" value="1"/>
</dbReference>
<dbReference type="Pfam" id="PF05175">
    <property type="entry name" value="MTS"/>
    <property type="match status" value="1"/>
</dbReference>
<dbReference type="GO" id="GO:0003676">
    <property type="term" value="F:nucleic acid binding"/>
    <property type="evidence" value="ECO:0007669"/>
    <property type="project" value="InterPro"/>
</dbReference>